<feature type="domain" description="3-hydroxyacyl-CoA dehydrogenase C-terminal" evidence="11">
    <location>
        <begin position="487"/>
        <end position="577"/>
    </location>
</feature>
<proteinExistence type="inferred from homology"/>
<dbReference type="InterPro" id="IPR050136">
    <property type="entry name" value="FA_oxidation_alpha_subunit"/>
</dbReference>
<evidence type="ECO:0000313" key="14">
    <source>
        <dbReference type="Proteomes" id="UP001430065"/>
    </source>
</evidence>
<comment type="catalytic activity">
    <reaction evidence="10">
        <text>a (3S)-3-hydroxyacyl-CoA + NAD(+) = a 3-oxoacyl-CoA + NADH + H(+)</text>
        <dbReference type="Rhea" id="RHEA:22432"/>
        <dbReference type="ChEBI" id="CHEBI:15378"/>
        <dbReference type="ChEBI" id="CHEBI:57318"/>
        <dbReference type="ChEBI" id="CHEBI:57540"/>
        <dbReference type="ChEBI" id="CHEBI:57945"/>
        <dbReference type="ChEBI" id="CHEBI:90726"/>
        <dbReference type="EC" id="1.1.1.35"/>
    </reaction>
</comment>
<comment type="pathway">
    <text evidence="1">Lipid metabolism; fatty acid beta-oxidation.</text>
</comment>
<dbReference type="RefSeq" id="WP_204635928.1">
    <property type="nucleotide sequence ID" value="NZ_JADIKC010000003.1"/>
</dbReference>
<keyword evidence="6" id="KW-0520">NAD</keyword>
<dbReference type="InterPro" id="IPR006176">
    <property type="entry name" value="3-OHacyl-CoA_DH_NAD-bd"/>
</dbReference>
<evidence type="ECO:0000256" key="8">
    <source>
        <dbReference type="ARBA" id="ARBA00023239"/>
    </source>
</evidence>
<dbReference type="InterPro" id="IPR008927">
    <property type="entry name" value="6-PGluconate_DH-like_C_sf"/>
</dbReference>
<dbReference type="SUPFAM" id="SSF48179">
    <property type="entry name" value="6-phosphogluconate dehydrogenase C-terminal domain-like"/>
    <property type="match status" value="2"/>
</dbReference>
<gene>
    <name evidence="13" type="ORF">ISP20_09000</name>
</gene>
<evidence type="ECO:0000256" key="5">
    <source>
        <dbReference type="ARBA" id="ARBA00023002"/>
    </source>
</evidence>
<protein>
    <submittedName>
        <fullName evidence="13">Enoyl-CoA hydratase/isomerase family protein</fullName>
    </submittedName>
</protein>
<dbReference type="SUPFAM" id="SSF51735">
    <property type="entry name" value="NAD(P)-binding Rossmann-fold domains"/>
    <property type="match status" value="1"/>
</dbReference>
<evidence type="ECO:0000256" key="4">
    <source>
        <dbReference type="ARBA" id="ARBA00022963"/>
    </source>
</evidence>
<dbReference type="PANTHER" id="PTHR43612">
    <property type="entry name" value="TRIFUNCTIONAL ENZYME SUBUNIT ALPHA"/>
    <property type="match status" value="1"/>
</dbReference>
<evidence type="ECO:0000256" key="1">
    <source>
        <dbReference type="ARBA" id="ARBA00005005"/>
    </source>
</evidence>
<dbReference type="InterPro" id="IPR001753">
    <property type="entry name" value="Enoyl-CoA_hydra/iso"/>
</dbReference>
<dbReference type="InterPro" id="IPR029045">
    <property type="entry name" value="ClpP/crotonase-like_dom_sf"/>
</dbReference>
<dbReference type="InterPro" id="IPR006108">
    <property type="entry name" value="3HC_DH_C"/>
</dbReference>
<dbReference type="Pfam" id="PF02737">
    <property type="entry name" value="3HCDH_N"/>
    <property type="match status" value="1"/>
</dbReference>
<comment type="caution">
    <text evidence="13">The sequence shown here is derived from an EMBL/GenBank/DDBJ whole genome shotgun (WGS) entry which is preliminary data.</text>
</comment>
<dbReference type="InterPro" id="IPR036291">
    <property type="entry name" value="NAD(P)-bd_dom_sf"/>
</dbReference>
<dbReference type="Gene3D" id="1.10.1040.50">
    <property type="match status" value="1"/>
</dbReference>
<keyword evidence="8" id="KW-0456">Lyase</keyword>
<evidence type="ECO:0000259" key="12">
    <source>
        <dbReference type="Pfam" id="PF02737"/>
    </source>
</evidence>
<dbReference type="Proteomes" id="UP001430065">
    <property type="component" value="Unassembled WGS sequence"/>
</dbReference>
<evidence type="ECO:0000256" key="7">
    <source>
        <dbReference type="ARBA" id="ARBA00023098"/>
    </source>
</evidence>
<dbReference type="Gene3D" id="3.90.226.10">
    <property type="entry name" value="2-enoyl-CoA Hydratase, Chain A, domain 1"/>
    <property type="match status" value="1"/>
</dbReference>
<keyword evidence="3" id="KW-0276">Fatty acid metabolism</keyword>
<feature type="domain" description="3-hydroxyacyl-CoA dehydrogenase NAD binding" evidence="12">
    <location>
        <begin position="311"/>
        <end position="483"/>
    </location>
</feature>
<evidence type="ECO:0000256" key="6">
    <source>
        <dbReference type="ARBA" id="ARBA00023027"/>
    </source>
</evidence>
<evidence type="ECO:0000256" key="3">
    <source>
        <dbReference type="ARBA" id="ARBA00022832"/>
    </source>
</evidence>
<evidence type="ECO:0000256" key="9">
    <source>
        <dbReference type="ARBA" id="ARBA00023268"/>
    </source>
</evidence>
<reference evidence="13 14" key="1">
    <citation type="submission" date="2020-10" db="EMBL/GenBank/DDBJ databases">
        <title>Phylogeny of dyella-like bacteria.</title>
        <authorList>
            <person name="Fu J."/>
        </authorList>
    </citation>
    <scope>NUCLEOTIDE SEQUENCE [LARGE SCALE GENOMIC DNA]</scope>
    <source>
        <strain evidence="13 14">THG-B117</strain>
    </source>
</reference>
<dbReference type="Pfam" id="PF00725">
    <property type="entry name" value="3HCDH"/>
    <property type="match status" value="1"/>
</dbReference>
<dbReference type="Gene3D" id="3.40.50.720">
    <property type="entry name" value="NAD(P)-binding Rossmann-like Domain"/>
    <property type="match status" value="1"/>
</dbReference>
<keyword evidence="9" id="KW-0511">Multifunctional enzyme</keyword>
<name>A0ABS2JS62_9GAMM</name>
<dbReference type="SUPFAM" id="SSF52096">
    <property type="entry name" value="ClpP/crotonase"/>
    <property type="match status" value="1"/>
</dbReference>
<keyword evidence="4" id="KW-0442">Lipid degradation</keyword>
<dbReference type="CDD" id="cd06558">
    <property type="entry name" value="crotonase-like"/>
    <property type="match status" value="1"/>
</dbReference>
<evidence type="ECO:0000256" key="2">
    <source>
        <dbReference type="ARBA" id="ARBA00007005"/>
    </source>
</evidence>
<organism evidence="13 14">
    <name type="scientific">Dyella kyungheensis</name>
    <dbReference type="NCBI Taxonomy" id="1242174"/>
    <lineage>
        <taxon>Bacteria</taxon>
        <taxon>Pseudomonadati</taxon>
        <taxon>Pseudomonadota</taxon>
        <taxon>Gammaproteobacteria</taxon>
        <taxon>Lysobacterales</taxon>
        <taxon>Rhodanobacteraceae</taxon>
        <taxon>Dyella</taxon>
    </lineage>
</organism>
<dbReference type="EMBL" id="JADIKC010000003">
    <property type="protein sequence ID" value="MBM7121288.1"/>
    <property type="molecule type" value="Genomic_DNA"/>
</dbReference>
<keyword evidence="5" id="KW-0560">Oxidoreductase</keyword>
<dbReference type="Pfam" id="PF00378">
    <property type="entry name" value="ECH_1"/>
    <property type="match status" value="1"/>
</dbReference>
<comment type="similarity">
    <text evidence="2">In the central section; belongs to the 3-hydroxyacyl-CoA dehydrogenase family.</text>
</comment>
<evidence type="ECO:0000259" key="11">
    <source>
        <dbReference type="Pfam" id="PF00725"/>
    </source>
</evidence>
<evidence type="ECO:0000313" key="13">
    <source>
        <dbReference type="EMBL" id="MBM7121288.1"/>
    </source>
</evidence>
<keyword evidence="7" id="KW-0443">Lipid metabolism</keyword>
<accession>A0ABS2JS62</accession>
<evidence type="ECO:0000256" key="10">
    <source>
        <dbReference type="ARBA" id="ARBA00049556"/>
    </source>
</evidence>
<dbReference type="PANTHER" id="PTHR43612:SF3">
    <property type="entry name" value="TRIFUNCTIONAL ENZYME SUBUNIT ALPHA, MITOCHONDRIAL"/>
    <property type="match status" value="1"/>
</dbReference>
<keyword evidence="14" id="KW-1185">Reference proteome</keyword>
<sequence>MFEGLRFNHWKTSLDDSGIVTLSLDRAGSNVNAISRDVLDELGQIVERLAIEKPAGVLIHSAKPFGFAVGADIKEFVTYAQQGTVLENIENGQRVYESLARLPCPTVAAIHGACMGGGTELILACRQRIAADDDKTRIGLPEVMLGIHPGWGGTARLPRLIGATDALPVMLTGKALSAKRALALGVVDRLAPPAELLAEARALLRRPHVRPFGLRAKAWASNTWLARQLLAPMVIKQTAAKVRKEHYPAPFALIDVWKRGGASIQQRLKLEARSVAKLAETSTAQNLIRIFFLQERMKSQGSGIDHGIKRVHVVGAGVMGGDIAAWAAFKGFEVTLQDREMKFIQPALDRARQLYEKKLKTADKVEATAHRLRADVEGKGVATADLAIEAIFENAEAKKALYAIIEPQLHANALLASNTSSIPLDELRVGLKAPQRFLGLHFFNPVAQMPLVEVVRHDQLDADAEKRALAFCKAIDKLPVAVKGTPGFLVNRILMPYLLESMRLYSEGVPGPVLDKEAKKFGMPMGPIELADTVGLDVCASVGKELAPFLGLELPPGLEDKLAAGKRGKKDGQGIYLWQDGKPQKPEVDPDYVVPADLQDRMILPMVNEAVACLADQVVDDADLLDAGVIFGTGFAPFRGGPIQYLRSEGATVVKGKLERLAQRYGERFSPKQGWDLPTLTKTGFDLPTGDIAGADTDA</sequence>